<dbReference type="AlphaFoldDB" id="A0A9D4MPD8"/>
<dbReference type="EMBL" id="JAIWYP010000001">
    <property type="protein sequence ID" value="KAH3879236.1"/>
    <property type="molecule type" value="Genomic_DNA"/>
</dbReference>
<evidence type="ECO:0000313" key="1">
    <source>
        <dbReference type="EMBL" id="KAH3879236.1"/>
    </source>
</evidence>
<protein>
    <submittedName>
        <fullName evidence="1">Uncharacterized protein</fullName>
    </submittedName>
</protein>
<accession>A0A9D4MPD8</accession>
<gene>
    <name evidence="1" type="ORF">DPMN_003139</name>
</gene>
<name>A0A9D4MPD8_DREPO</name>
<reference evidence="1" key="2">
    <citation type="submission" date="2020-11" db="EMBL/GenBank/DDBJ databases">
        <authorList>
            <person name="McCartney M.A."/>
            <person name="Auch B."/>
            <person name="Kono T."/>
            <person name="Mallez S."/>
            <person name="Becker A."/>
            <person name="Gohl D.M."/>
            <person name="Silverstein K.A.T."/>
            <person name="Koren S."/>
            <person name="Bechman K.B."/>
            <person name="Herman A."/>
            <person name="Abrahante J.E."/>
            <person name="Garbe J."/>
        </authorList>
    </citation>
    <scope>NUCLEOTIDE SEQUENCE</scope>
    <source>
        <strain evidence="1">Duluth1</strain>
        <tissue evidence="1">Whole animal</tissue>
    </source>
</reference>
<proteinExistence type="predicted"/>
<comment type="caution">
    <text evidence="1">The sequence shown here is derived from an EMBL/GenBank/DDBJ whole genome shotgun (WGS) entry which is preliminary data.</text>
</comment>
<sequence>MFISPTVLLLFSGEHQHWYRVGPATEPVQHAGDPVNDDPFPPLTPNSSLLTCSLKGSASLNNSLLQEIHSSSSFHGLFSTSAMSWSSFPHSSLSEP</sequence>
<evidence type="ECO:0000313" key="2">
    <source>
        <dbReference type="Proteomes" id="UP000828390"/>
    </source>
</evidence>
<keyword evidence="2" id="KW-1185">Reference proteome</keyword>
<dbReference type="Proteomes" id="UP000828390">
    <property type="component" value="Unassembled WGS sequence"/>
</dbReference>
<reference evidence="1" key="1">
    <citation type="journal article" date="2019" name="bioRxiv">
        <title>The Genome of the Zebra Mussel, Dreissena polymorpha: A Resource for Invasive Species Research.</title>
        <authorList>
            <person name="McCartney M.A."/>
            <person name="Auch B."/>
            <person name="Kono T."/>
            <person name="Mallez S."/>
            <person name="Zhang Y."/>
            <person name="Obille A."/>
            <person name="Becker A."/>
            <person name="Abrahante J.E."/>
            <person name="Garbe J."/>
            <person name="Badalamenti J.P."/>
            <person name="Herman A."/>
            <person name="Mangelson H."/>
            <person name="Liachko I."/>
            <person name="Sullivan S."/>
            <person name="Sone E.D."/>
            <person name="Koren S."/>
            <person name="Silverstein K.A.T."/>
            <person name="Beckman K.B."/>
            <person name="Gohl D.M."/>
        </authorList>
    </citation>
    <scope>NUCLEOTIDE SEQUENCE</scope>
    <source>
        <strain evidence="1">Duluth1</strain>
        <tissue evidence="1">Whole animal</tissue>
    </source>
</reference>
<organism evidence="1 2">
    <name type="scientific">Dreissena polymorpha</name>
    <name type="common">Zebra mussel</name>
    <name type="synonym">Mytilus polymorpha</name>
    <dbReference type="NCBI Taxonomy" id="45954"/>
    <lineage>
        <taxon>Eukaryota</taxon>
        <taxon>Metazoa</taxon>
        <taxon>Spiralia</taxon>
        <taxon>Lophotrochozoa</taxon>
        <taxon>Mollusca</taxon>
        <taxon>Bivalvia</taxon>
        <taxon>Autobranchia</taxon>
        <taxon>Heteroconchia</taxon>
        <taxon>Euheterodonta</taxon>
        <taxon>Imparidentia</taxon>
        <taxon>Neoheterodontei</taxon>
        <taxon>Myida</taxon>
        <taxon>Dreissenoidea</taxon>
        <taxon>Dreissenidae</taxon>
        <taxon>Dreissena</taxon>
    </lineage>
</organism>